<feature type="transmembrane region" description="Helical" evidence="7">
    <location>
        <begin position="156"/>
        <end position="180"/>
    </location>
</feature>
<evidence type="ECO:0000256" key="6">
    <source>
        <dbReference type="SAM" id="MobiDB-lite"/>
    </source>
</evidence>
<feature type="transmembrane region" description="Helical" evidence="7">
    <location>
        <begin position="73"/>
        <end position="93"/>
    </location>
</feature>
<evidence type="ECO:0000256" key="3">
    <source>
        <dbReference type="ARBA" id="ARBA00022692"/>
    </source>
</evidence>
<dbReference type="PANTHER" id="PTHR10057:SF0">
    <property type="entry name" value="TRANSLOCATOR PROTEIN"/>
    <property type="match status" value="1"/>
</dbReference>
<feature type="region of interest" description="Disordered" evidence="6">
    <location>
        <begin position="1"/>
        <end position="26"/>
    </location>
</feature>
<dbReference type="GO" id="GO:0016020">
    <property type="term" value="C:membrane"/>
    <property type="evidence" value="ECO:0007669"/>
    <property type="project" value="UniProtKB-SubCell"/>
</dbReference>
<dbReference type="RefSeq" id="WP_154730743.1">
    <property type="nucleotide sequence ID" value="NZ_SZYE01000189.1"/>
</dbReference>
<evidence type="ECO:0000256" key="4">
    <source>
        <dbReference type="ARBA" id="ARBA00022989"/>
    </source>
</evidence>
<proteinExistence type="inferred from homology"/>
<keyword evidence="4 7" id="KW-1133">Transmembrane helix</keyword>
<dbReference type="EMBL" id="SZYE01000189">
    <property type="protein sequence ID" value="TKR22420.1"/>
    <property type="molecule type" value="Genomic_DNA"/>
</dbReference>
<evidence type="ECO:0000256" key="1">
    <source>
        <dbReference type="ARBA" id="ARBA00004141"/>
    </source>
</evidence>
<evidence type="ECO:0000313" key="9">
    <source>
        <dbReference type="Proteomes" id="UP000308121"/>
    </source>
</evidence>
<comment type="caution">
    <text evidence="8">The sequence shown here is derived from an EMBL/GenBank/DDBJ whole genome shotgun (WGS) entry which is preliminary data.</text>
</comment>
<keyword evidence="5 7" id="KW-0472">Membrane</keyword>
<name>A0A7Z8JWZ9_9CELL</name>
<dbReference type="OrthoDB" id="9795496at2"/>
<dbReference type="Gene3D" id="1.20.1260.100">
    <property type="entry name" value="TspO/MBR protein"/>
    <property type="match status" value="1"/>
</dbReference>
<comment type="subcellular location">
    <subcellularLocation>
        <location evidence="1">Membrane</location>
        <topology evidence="1">Multi-pass membrane protein</topology>
    </subcellularLocation>
</comment>
<feature type="transmembrane region" description="Helical" evidence="7">
    <location>
        <begin position="105"/>
        <end position="123"/>
    </location>
</feature>
<evidence type="ECO:0000256" key="7">
    <source>
        <dbReference type="SAM" id="Phobius"/>
    </source>
</evidence>
<dbReference type="Proteomes" id="UP000308121">
    <property type="component" value="Unassembled WGS sequence"/>
</dbReference>
<dbReference type="CDD" id="cd15904">
    <property type="entry name" value="TSPO_MBR"/>
    <property type="match status" value="1"/>
</dbReference>
<dbReference type="Pfam" id="PF03073">
    <property type="entry name" value="TspO_MBR"/>
    <property type="match status" value="1"/>
</dbReference>
<gene>
    <name evidence="8" type="ORF">FA014_16555</name>
</gene>
<evidence type="ECO:0000256" key="2">
    <source>
        <dbReference type="ARBA" id="ARBA00007524"/>
    </source>
</evidence>
<evidence type="ECO:0000256" key="5">
    <source>
        <dbReference type="ARBA" id="ARBA00023136"/>
    </source>
</evidence>
<reference evidence="8 9" key="1">
    <citation type="submission" date="2019-05" db="EMBL/GenBank/DDBJ databases">
        <title>Genome sequence of Cellulomonas hominis strain CS1.</title>
        <authorList>
            <person name="Belmont J."/>
            <person name="Maclea K.S."/>
        </authorList>
    </citation>
    <scope>NUCLEOTIDE SEQUENCE [LARGE SCALE GENOMIC DNA]</scope>
    <source>
        <strain evidence="8 9">CS1</strain>
    </source>
</reference>
<dbReference type="InterPro" id="IPR004307">
    <property type="entry name" value="TspO_MBR"/>
</dbReference>
<dbReference type="GO" id="GO:0033013">
    <property type="term" value="P:tetrapyrrole metabolic process"/>
    <property type="evidence" value="ECO:0007669"/>
    <property type="project" value="UniProtKB-ARBA"/>
</dbReference>
<comment type="similarity">
    <text evidence="2">Belongs to the TspO/BZRP family.</text>
</comment>
<dbReference type="InterPro" id="IPR038330">
    <property type="entry name" value="TspO/MBR-related_sf"/>
</dbReference>
<dbReference type="FunFam" id="1.20.1260.100:FF:000001">
    <property type="entry name" value="translocator protein 2"/>
    <property type="match status" value="1"/>
</dbReference>
<feature type="transmembrane region" description="Helical" evidence="7">
    <location>
        <begin position="33"/>
        <end position="53"/>
    </location>
</feature>
<dbReference type="PANTHER" id="PTHR10057">
    <property type="entry name" value="PERIPHERAL-TYPE BENZODIAZEPINE RECEPTOR"/>
    <property type="match status" value="1"/>
</dbReference>
<organism evidence="8 9">
    <name type="scientific">Cellulomonas hominis</name>
    <dbReference type="NCBI Taxonomy" id="156981"/>
    <lineage>
        <taxon>Bacteria</taxon>
        <taxon>Bacillati</taxon>
        <taxon>Actinomycetota</taxon>
        <taxon>Actinomycetes</taxon>
        <taxon>Micrococcales</taxon>
        <taxon>Cellulomonadaceae</taxon>
        <taxon>Cellulomonas</taxon>
    </lineage>
</organism>
<sequence>MTSANPAQPAPSRPARRDAAGARSGPAARGWPVLVGLLLVNAAVAFGGGLASTSGVDGWYADADKPAWTPPDWVFGPVWTVLYVVMAVAAWLIWRRHGRAATTALVLYGVQLALNAAWTPVFFGAEQLGAGLAIILALEVALVATIVAFHRLTPWVAWLLGPYLAWVLYATTLNAGVAALA</sequence>
<keyword evidence="3 7" id="KW-0812">Transmembrane</keyword>
<protein>
    <submittedName>
        <fullName evidence="8">Tryptophan-rich sensory protein</fullName>
    </submittedName>
</protein>
<evidence type="ECO:0000313" key="8">
    <source>
        <dbReference type="EMBL" id="TKR22420.1"/>
    </source>
</evidence>
<accession>A0A7Z8JWZ9</accession>
<dbReference type="AlphaFoldDB" id="A0A7Z8JWZ9"/>
<feature type="transmembrane region" description="Helical" evidence="7">
    <location>
        <begin position="129"/>
        <end position="149"/>
    </location>
</feature>